<dbReference type="Proteomes" id="UP000254807">
    <property type="component" value="Unassembled WGS sequence"/>
</dbReference>
<accession>A0A376H1Q6</accession>
<keyword evidence="2" id="KW-1185">Reference proteome</keyword>
<sequence>MSMTDKEISLELTKAYIEHLNRRIDVKASHSQIDIEHVRCYYKTVFDTVSSVDKPAKVTK</sequence>
<protein>
    <submittedName>
        <fullName evidence="1">Uncharacterized protein</fullName>
    </submittedName>
</protein>
<proteinExistence type="predicted"/>
<gene>
    <name evidence="1" type="ORF">NCTC12360_00528</name>
</gene>
<evidence type="ECO:0000313" key="2">
    <source>
        <dbReference type="Proteomes" id="UP000254807"/>
    </source>
</evidence>
<organism evidence="1 2">
    <name type="scientific">Enterococcus gallinarum</name>
    <dbReference type="NCBI Taxonomy" id="1353"/>
    <lineage>
        <taxon>Bacteria</taxon>
        <taxon>Bacillati</taxon>
        <taxon>Bacillota</taxon>
        <taxon>Bacilli</taxon>
        <taxon>Lactobacillales</taxon>
        <taxon>Enterococcaceae</taxon>
        <taxon>Enterococcus</taxon>
    </lineage>
</organism>
<reference evidence="1 2" key="1">
    <citation type="submission" date="2018-06" db="EMBL/GenBank/DDBJ databases">
        <authorList>
            <consortium name="Pathogen Informatics"/>
            <person name="Doyle S."/>
        </authorList>
    </citation>
    <scope>NUCLEOTIDE SEQUENCE [LARGE SCALE GENOMIC DNA]</scope>
    <source>
        <strain evidence="1 2">NCTC12360</strain>
    </source>
</reference>
<dbReference type="AlphaFoldDB" id="A0A376H1Q6"/>
<evidence type="ECO:0000313" key="1">
    <source>
        <dbReference type="EMBL" id="STD82109.1"/>
    </source>
</evidence>
<dbReference type="EMBL" id="UFYW01000001">
    <property type="protein sequence ID" value="STD82109.1"/>
    <property type="molecule type" value="Genomic_DNA"/>
</dbReference>
<name>A0A376H1Q6_ENTGA</name>